<evidence type="ECO:0000256" key="2">
    <source>
        <dbReference type="HAMAP-Rule" id="MF_02213"/>
    </source>
</evidence>
<dbReference type="PROSITE" id="PS51274">
    <property type="entry name" value="GATASE_COBBQ"/>
    <property type="match status" value="1"/>
</dbReference>
<dbReference type="HAMAP" id="MF_02213">
    <property type="entry name" value="Lipid_II_synth_GatD"/>
    <property type="match status" value="1"/>
</dbReference>
<comment type="subunit">
    <text evidence="2">Forms a heterodimer with MurT.</text>
</comment>
<dbReference type="GO" id="GO:0071555">
    <property type="term" value="P:cell wall organization"/>
    <property type="evidence" value="ECO:0007669"/>
    <property type="project" value="UniProtKB-KW"/>
</dbReference>
<dbReference type="Pfam" id="PF07685">
    <property type="entry name" value="GATase_3"/>
    <property type="match status" value="1"/>
</dbReference>
<keyword evidence="2" id="KW-0961">Cell wall biogenesis/degradation</keyword>
<feature type="active site" evidence="2">
    <location>
        <position position="191"/>
    </location>
</feature>
<dbReference type="Gene3D" id="3.40.50.880">
    <property type="match status" value="1"/>
</dbReference>
<dbReference type="InterPro" id="IPR029062">
    <property type="entry name" value="Class_I_gatase-like"/>
</dbReference>
<comment type="catalytic activity">
    <reaction evidence="2">
        <text>L-glutamine + H2O = L-glutamate + NH4(+)</text>
        <dbReference type="Rhea" id="RHEA:15889"/>
        <dbReference type="ChEBI" id="CHEBI:15377"/>
        <dbReference type="ChEBI" id="CHEBI:28938"/>
        <dbReference type="ChEBI" id="CHEBI:29985"/>
        <dbReference type="ChEBI" id="CHEBI:58359"/>
        <dbReference type="EC" id="3.5.1.2"/>
    </reaction>
</comment>
<dbReference type="InterPro" id="IPR011698">
    <property type="entry name" value="GATase_3"/>
</dbReference>
<dbReference type="SUPFAM" id="SSF52317">
    <property type="entry name" value="Class I glutamine amidotransferase-like"/>
    <property type="match status" value="1"/>
</dbReference>
<dbReference type="GO" id="GO:0008360">
    <property type="term" value="P:regulation of cell shape"/>
    <property type="evidence" value="ECO:0007669"/>
    <property type="project" value="UniProtKB-KW"/>
</dbReference>
<dbReference type="Proteomes" id="UP000002315">
    <property type="component" value="Chromosome"/>
</dbReference>
<keyword evidence="1 2" id="KW-0315">Glutamine amidotransferase</keyword>
<keyword evidence="2" id="KW-0378">Hydrolase</keyword>
<reference evidence="4 5" key="1">
    <citation type="journal article" date="2010" name="Stand. Genomic Sci.">
        <title>Complete genome sequence of Methanothermus fervidus type strain (V24S).</title>
        <authorList>
            <person name="Anderson I."/>
            <person name="Djao O.D."/>
            <person name="Misra M."/>
            <person name="Chertkov O."/>
            <person name="Nolan M."/>
            <person name="Lucas S."/>
            <person name="Lapidus A."/>
            <person name="Del Rio T.G."/>
            <person name="Tice H."/>
            <person name="Cheng J.F."/>
            <person name="Tapia R."/>
            <person name="Han C."/>
            <person name="Goodwin L."/>
            <person name="Pitluck S."/>
            <person name="Liolios K."/>
            <person name="Ivanova N."/>
            <person name="Mavromatis K."/>
            <person name="Mikhailova N."/>
            <person name="Pati A."/>
            <person name="Brambilla E."/>
            <person name="Chen A."/>
            <person name="Palaniappan K."/>
            <person name="Land M."/>
            <person name="Hauser L."/>
            <person name="Chang Y.J."/>
            <person name="Jeffries C.D."/>
            <person name="Sikorski J."/>
            <person name="Spring S."/>
            <person name="Rohde M."/>
            <person name="Eichinger K."/>
            <person name="Huber H."/>
            <person name="Wirth R."/>
            <person name="Goker M."/>
            <person name="Detter J.C."/>
            <person name="Woyke T."/>
            <person name="Bristow J."/>
            <person name="Eisen J.A."/>
            <person name="Markowitz V."/>
            <person name="Hugenholtz P."/>
            <person name="Klenk H.P."/>
            <person name="Kyrpides N.C."/>
        </authorList>
    </citation>
    <scope>NUCLEOTIDE SEQUENCE [LARGE SCALE GENOMIC DNA]</scope>
    <source>
        <strain evidence="5">ATCC 43054 / DSM 2088 / JCM 10308 / V24 S</strain>
    </source>
</reference>
<dbReference type="GO" id="GO:0004359">
    <property type="term" value="F:glutaminase activity"/>
    <property type="evidence" value="ECO:0007669"/>
    <property type="project" value="UniProtKB-UniRule"/>
</dbReference>
<dbReference type="EMBL" id="CP002278">
    <property type="protein sequence ID" value="ADP77996.1"/>
    <property type="molecule type" value="Genomic_DNA"/>
</dbReference>
<gene>
    <name evidence="2" type="primary">gatD</name>
    <name evidence="4" type="ordered locus">Mfer_1210</name>
</gene>
<dbReference type="UniPathway" id="UPA00219"/>
<feature type="domain" description="CobB/CobQ-like glutamine amidotransferase" evidence="3">
    <location>
        <begin position="6"/>
        <end position="198"/>
    </location>
</feature>
<dbReference type="PANTHER" id="PTHR21343">
    <property type="entry name" value="DETHIOBIOTIN SYNTHETASE"/>
    <property type="match status" value="1"/>
</dbReference>
<evidence type="ECO:0000259" key="3">
    <source>
        <dbReference type="Pfam" id="PF07685"/>
    </source>
</evidence>
<dbReference type="KEGG" id="mfv:Mfer_1210"/>
<name>E3GWS7_METFV</name>
<dbReference type="EC" id="6.3.5.13" evidence="2"/>
<comment type="pathway">
    <text evidence="2">Cell wall biogenesis; peptidoglycan biosynthesis.</text>
</comment>
<feature type="active site" description="Nucleophile" evidence="2">
    <location>
        <position position="93"/>
    </location>
</feature>
<dbReference type="HOGENOM" id="CLU_064047_0_0_2"/>
<comment type="catalytic activity">
    <reaction evidence="2">
        <text>beta-D-GlcNAc-(1-&gt;4)-Mur2Ac(oyl-L-Ala-gamma-D-Glu-L-Lys-D-Ala-D-Ala)-di-trans,octa-cis-undecaprenyl diphosphate + L-glutamine + ATP + H2O = beta-D-GlcNAc-(1-&gt;4)-Mur2Ac(oyl-L-Ala-D-isoglutaminyl-L-Lys-D-Ala-D-Ala)-di-trans,octa-cis-undecaprenyl diphosphate + L-glutamate + ADP + phosphate + H(+)</text>
        <dbReference type="Rhea" id="RHEA:57928"/>
        <dbReference type="ChEBI" id="CHEBI:15377"/>
        <dbReference type="ChEBI" id="CHEBI:15378"/>
        <dbReference type="ChEBI" id="CHEBI:29985"/>
        <dbReference type="ChEBI" id="CHEBI:30616"/>
        <dbReference type="ChEBI" id="CHEBI:43474"/>
        <dbReference type="ChEBI" id="CHEBI:58359"/>
        <dbReference type="ChEBI" id="CHEBI:60033"/>
        <dbReference type="ChEBI" id="CHEBI:62233"/>
        <dbReference type="ChEBI" id="CHEBI:456216"/>
        <dbReference type="EC" id="6.3.5.13"/>
    </reaction>
</comment>
<proteinExistence type="inferred from homology"/>
<comment type="function">
    <text evidence="2">The lipid II isoglutaminyl synthase complex catalyzes the formation of alpha-D-isoglutamine in the cell wall lipid II stem peptide. The GatD subunit catalyzes the hydrolysis of glutamine to glutamate and ammonia. The resulting ammonia molecule is channeled to the active site of MurT.</text>
</comment>
<keyword evidence="2" id="KW-0436">Ligase</keyword>
<dbReference type="STRING" id="523846.Mfer_1210"/>
<dbReference type="InterPro" id="IPR033949">
    <property type="entry name" value="CobQ_GATase1"/>
</dbReference>
<dbReference type="InterPro" id="IPR043702">
    <property type="entry name" value="Lipid_II_synth_GatD"/>
</dbReference>
<feature type="binding site" evidence="2">
    <location>
        <position position="127"/>
    </location>
    <ligand>
        <name>substrate</name>
    </ligand>
</feature>
<dbReference type="EC" id="3.5.1.2" evidence="2"/>
<comment type="similarity">
    <text evidence="2">Belongs to the CobB/CobQ family. GatD subfamily.</text>
</comment>
<dbReference type="GO" id="GO:0016740">
    <property type="term" value="F:transferase activity"/>
    <property type="evidence" value="ECO:0007669"/>
    <property type="project" value="UniProtKB-KW"/>
</dbReference>
<dbReference type="AlphaFoldDB" id="E3GWS7"/>
<keyword evidence="5" id="KW-1185">Reference proteome</keyword>
<keyword evidence="2" id="KW-0133">Cell shape</keyword>
<dbReference type="GO" id="GO:0140282">
    <property type="term" value="F:carbon-nitrogen ligase activity on lipid II"/>
    <property type="evidence" value="ECO:0007669"/>
    <property type="project" value="UniProtKB-UniRule"/>
</dbReference>
<dbReference type="GO" id="GO:0009236">
    <property type="term" value="P:cobalamin biosynthetic process"/>
    <property type="evidence" value="ECO:0007669"/>
    <property type="project" value="InterPro"/>
</dbReference>
<evidence type="ECO:0000313" key="5">
    <source>
        <dbReference type="Proteomes" id="UP000002315"/>
    </source>
</evidence>
<protein>
    <recommendedName>
        <fullName evidence="2">Lipid II isoglutaminyl synthase (glutamine-hydrolyzing) subunit GatD</fullName>
        <ecNumber evidence="2">6.3.5.13</ecNumber>
    </recommendedName>
    <alternativeName>
        <fullName evidence="2">Lipid II isoglutaminyl synthase glutaminase subunit</fullName>
        <ecNumber evidence="2">3.5.1.2</ecNumber>
    </alternativeName>
</protein>
<dbReference type="OrthoDB" id="67837at2157"/>
<evidence type="ECO:0000313" key="4">
    <source>
        <dbReference type="EMBL" id="ADP77996.1"/>
    </source>
</evidence>
<keyword evidence="2" id="KW-0573">Peptidoglycan synthesis</keyword>
<dbReference type="PANTHER" id="PTHR21343:SF9">
    <property type="entry name" value="LIPID II ISOGLUTAMINYL SYNTHASE (GLUTAMINE-HYDROLYZING) SUBUNIT GATD"/>
    <property type="match status" value="1"/>
</dbReference>
<sequence length="239" mass="27582">MKLKLLHMYPDVLNLYRDRGNVITIKRRCEWRNIDIEIIPFTIHDKYDFDEIDIFFIGGGSDRGQRIVYKDFLNYRQEFKRVIKDDAVILAICGGYQLLGKKYIDSEGNELPGLGIFKYETISGKDRLIGNIIIENNLGLKPKTIVGFENHGGRTYSDYEPFGFVRVGYGNNGEDGKEGMVYRNCIGTYLHGPLLPKNPHLTDYLILKALERKYNISSLEELNDEIEYAAHKKVLKLYG</sequence>
<organism evidence="4 5">
    <name type="scientific">Methanothermus fervidus (strain ATCC 43054 / DSM 2088 / JCM 10308 / V24 S)</name>
    <dbReference type="NCBI Taxonomy" id="523846"/>
    <lineage>
        <taxon>Archaea</taxon>
        <taxon>Methanobacteriati</taxon>
        <taxon>Methanobacteriota</taxon>
        <taxon>Methanomada group</taxon>
        <taxon>Methanobacteria</taxon>
        <taxon>Methanobacteriales</taxon>
        <taxon>Methanothermaceae</taxon>
        <taxon>Methanothermus</taxon>
    </lineage>
</organism>
<dbReference type="CDD" id="cd01750">
    <property type="entry name" value="GATase1_CobQ"/>
    <property type="match status" value="1"/>
</dbReference>
<keyword evidence="4" id="KW-0808">Transferase</keyword>
<evidence type="ECO:0000256" key="1">
    <source>
        <dbReference type="ARBA" id="ARBA00022962"/>
    </source>
</evidence>
<accession>E3GWS7</accession>